<dbReference type="InParanoid" id="E8N5G0"/>
<dbReference type="InterPro" id="IPR018181">
    <property type="entry name" value="Heat_shock_70_CS"/>
</dbReference>
<dbReference type="SUPFAM" id="SSF53067">
    <property type="entry name" value="Actin-like ATPase domain"/>
    <property type="match status" value="2"/>
</dbReference>
<dbReference type="HOGENOM" id="CLU_038461_0_0_0"/>
<evidence type="ECO:0000256" key="5">
    <source>
        <dbReference type="ARBA" id="ARBA00023016"/>
    </source>
</evidence>
<evidence type="ECO:0000256" key="2">
    <source>
        <dbReference type="ARBA" id="ARBA00022553"/>
    </source>
</evidence>
<name>E8N5G0_ANATU</name>
<keyword evidence="4 7" id="KW-0067">ATP-binding</keyword>
<dbReference type="PROSITE" id="PS01036">
    <property type="entry name" value="HSP70_3"/>
    <property type="match status" value="1"/>
</dbReference>
<keyword evidence="9" id="KW-1185">Reference proteome</keyword>
<dbReference type="Gene3D" id="2.60.34.10">
    <property type="entry name" value="Substrate Binding Domain Of DNAk, Chain A, domain 1"/>
    <property type="match status" value="1"/>
</dbReference>
<dbReference type="OrthoDB" id="9766019at2"/>
<protein>
    <submittedName>
        <fullName evidence="8">Heat shock protein 70 family protein</fullName>
    </submittedName>
</protein>
<dbReference type="eggNOG" id="COG0443">
    <property type="taxonomic scope" value="Bacteria"/>
</dbReference>
<dbReference type="AlphaFoldDB" id="E8N5G0"/>
<dbReference type="GO" id="GO:0005524">
    <property type="term" value="F:ATP binding"/>
    <property type="evidence" value="ECO:0007669"/>
    <property type="project" value="UniProtKB-KW"/>
</dbReference>
<sequence length="529" mass="59778">MAGRLGIDFGTSNTVLALWDETSHQGVPLHIPEYGFSQIQNGETISIIPSLIHYAEDSRIWIGQQVIERSLQESPRTLRWMKKYISNRSPIRFKLGDREITPQIAGKDFLSTILLFASQQIDFKEEEVALSVPVEAFEHYENWLVSVAEEAGMPRFRLIDEPSAAALGYGAQIQPGNVYLIFDFGGGTMHASVILIESEDKSQVGRRCRVLGKSGKNIGGTTIDQWLFQDILQKNKLSDGDPRLRPWSTALLVECQHLKENLSSQETASLVFSPPESDLEFSASYTREQFEAILDEHEFYLQLNHLIRSAVQSAAERGYKEDEIQAVLMVGGSSQIPSVQRTLRQSFGKERVFFNRPLDAVARGAAAFVAGIDFYDYIQHDYAIRYINSQKQSYDYYPIVKKGTPYPTREPVSRLSIKASYNGQTRLGVAIFEIGEKRPQNSTSYELIFDPNGSARLTPLSPQDIEERTLFWMNENSPTFLNADPPGVQGEPRFDVEFNIDANKRLLITARDLKTGKLVFKEFPVVRLT</sequence>
<evidence type="ECO:0000313" key="8">
    <source>
        <dbReference type="EMBL" id="BAJ63674.1"/>
    </source>
</evidence>
<dbReference type="SUPFAM" id="SSF100920">
    <property type="entry name" value="Heat shock protein 70kD (HSP70), peptide-binding domain"/>
    <property type="match status" value="1"/>
</dbReference>
<evidence type="ECO:0000256" key="4">
    <source>
        <dbReference type="ARBA" id="ARBA00022840"/>
    </source>
</evidence>
<dbReference type="InterPro" id="IPR029047">
    <property type="entry name" value="HSP70_peptide-bd_sf"/>
</dbReference>
<evidence type="ECO:0000313" key="9">
    <source>
        <dbReference type="Proteomes" id="UP000008922"/>
    </source>
</evidence>
<keyword evidence="5 8" id="KW-0346">Stress response</keyword>
<evidence type="ECO:0000256" key="3">
    <source>
        <dbReference type="ARBA" id="ARBA00022741"/>
    </source>
</evidence>
<dbReference type="KEGG" id="atm:ANT_16480"/>
<comment type="similarity">
    <text evidence="1 7">Belongs to the heat shock protein 70 family.</text>
</comment>
<dbReference type="Proteomes" id="UP000008922">
    <property type="component" value="Chromosome"/>
</dbReference>
<dbReference type="InterPro" id="IPR043129">
    <property type="entry name" value="ATPase_NBD"/>
</dbReference>
<dbReference type="Pfam" id="PF00012">
    <property type="entry name" value="HSP70"/>
    <property type="match status" value="1"/>
</dbReference>
<dbReference type="Gene3D" id="3.30.420.40">
    <property type="match status" value="2"/>
</dbReference>
<evidence type="ECO:0000256" key="1">
    <source>
        <dbReference type="ARBA" id="ARBA00007381"/>
    </source>
</evidence>
<gene>
    <name evidence="8" type="ordered locus">ANT_16480</name>
</gene>
<dbReference type="PROSITE" id="PS00329">
    <property type="entry name" value="HSP70_2"/>
    <property type="match status" value="1"/>
</dbReference>
<organism evidence="8 9">
    <name type="scientific">Anaerolinea thermophila (strain DSM 14523 / JCM 11388 / NBRC 100420 / UNI-1)</name>
    <dbReference type="NCBI Taxonomy" id="926569"/>
    <lineage>
        <taxon>Bacteria</taxon>
        <taxon>Bacillati</taxon>
        <taxon>Chloroflexota</taxon>
        <taxon>Anaerolineae</taxon>
        <taxon>Anaerolineales</taxon>
        <taxon>Anaerolineaceae</taxon>
        <taxon>Anaerolinea</taxon>
    </lineage>
</organism>
<proteinExistence type="inferred from homology"/>
<dbReference type="PRINTS" id="PR00301">
    <property type="entry name" value="HEATSHOCK70"/>
</dbReference>
<keyword evidence="3 7" id="KW-0547">Nucleotide-binding</keyword>
<dbReference type="STRING" id="926569.ANT_16480"/>
<dbReference type="PANTHER" id="PTHR19375">
    <property type="entry name" value="HEAT SHOCK PROTEIN 70KDA"/>
    <property type="match status" value="1"/>
</dbReference>
<dbReference type="Gene3D" id="3.90.640.10">
    <property type="entry name" value="Actin, Chain A, domain 4"/>
    <property type="match status" value="1"/>
</dbReference>
<dbReference type="GO" id="GO:0140662">
    <property type="term" value="F:ATP-dependent protein folding chaperone"/>
    <property type="evidence" value="ECO:0007669"/>
    <property type="project" value="InterPro"/>
</dbReference>
<evidence type="ECO:0000256" key="7">
    <source>
        <dbReference type="RuleBase" id="RU003322"/>
    </source>
</evidence>
<keyword evidence="2" id="KW-0597">Phosphoprotein</keyword>
<dbReference type="EMBL" id="AP012029">
    <property type="protein sequence ID" value="BAJ63674.1"/>
    <property type="molecule type" value="Genomic_DNA"/>
</dbReference>
<dbReference type="InterPro" id="IPR013126">
    <property type="entry name" value="Hsp_70_fam"/>
</dbReference>
<evidence type="ECO:0000256" key="6">
    <source>
        <dbReference type="ARBA" id="ARBA00023186"/>
    </source>
</evidence>
<keyword evidence="6" id="KW-0143">Chaperone</keyword>
<accession>E8N5G0</accession>
<reference evidence="8 9" key="1">
    <citation type="submission" date="2010-12" db="EMBL/GenBank/DDBJ databases">
        <title>Whole genome sequence of Anaerolinea thermophila UNI-1.</title>
        <authorList>
            <person name="Narita-Yamada S."/>
            <person name="Kishi E."/>
            <person name="Watanabe Y."/>
            <person name="Takasaki K."/>
            <person name="Ankai A."/>
            <person name="Oguchi A."/>
            <person name="Fukui S."/>
            <person name="Takahashi M."/>
            <person name="Yashiro I."/>
            <person name="Hosoyama A."/>
            <person name="Sekiguchi Y."/>
            <person name="Hanada S."/>
            <person name="Fujita N."/>
        </authorList>
    </citation>
    <scope>NUCLEOTIDE SEQUENCE [LARGE SCALE GENOMIC DNA]</scope>
    <source>
        <strain evidence="9">DSM 14523 / JCM 11388 / NBRC 100420 / UNI-1</strain>
    </source>
</reference>